<dbReference type="Gene3D" id="1.10.10.60">
    <property type="entry name" value="Homeodomain-like"/>
    <property type="match status" value="1"/>
</dbReference>
<dbReference type="PANTHER" id="PTHR47894:SF1">
    <property type="entry name" value="HTH-TYPE TRANSCRIPTIONAL REGULATOR VQSM"/>
    <property type="match status" value="1"/>
</dbReference>
<proteinExistence type="predicted"/>
<dbReference type="PROSITE" id="PS01124">
    <property type="entry name" value="HTH_ARAC_FAMILY_2"/>
    <property type="match status" value="1"/>
</dbReference>
<accession>A0A100VXU0</accession>
<evidence type="ECO:0000259" key="4">
    <source>
        <dbReference type="PROSITE" id="PS01124"/>
    </source>
</evidence>
<feature type="domain" description="HTH araC/xylS-type" evidence="4">
    <location>
        <begin position="248"/>
        <end position="344"/>
    </location>
</feature>
<dbReference type="SUPFAM" id="SSF46689">
    <property type="entry name" value="Homeodomain-like"/>
    <property type="match status" value="1"/>
</dbReference>
<dbReference type="EMBL" id="BCSX01000021">
    <property type="protein sequence ID" value="GAS87991.1"/>
    <property type="molecule type" value="Genomic_DNA"/>
</dbReference>
<keyword evidence="6" id="KW-1185">Reference proteome</keyword>
<dbReference type="Pfam" id="PF12625">
    <property type="entry name" value="Arabinose_bd"/>
    <property type="match status" value="1"/>
</dbReference>
<evidence type="ECO:0000313" key="5">
    <source>
        <dbReference type="EMBL" id="GAS87991.1"/>
    </source>
</evidence>
<sequence>MAASASRNGASWDFPRSAVASLQLLETAESHGVDAATVLAGTGLTATQLADPSIEIQAAQELTIARNLLRHVDDPTGLGLETGLRASLANTGILGYAFLTSPTIRDAITLGVRFAALSSTFLDVSMHESAEGLVLELDTSQIPSDVRVFLVQRDLTAIAHIAPLLLGANIPGARLRFATGEIAIPLELLEATGLEFTVDESSPGTALTIPNELLDQPMPAADSDTAAMCIAQCEELLDRRRHRGGFSAQLRTRLLDDPAQMPSMAAIAREFAVTERTLHRRLAAENTSFRALVDEVRETLAVELLGAGLGVEEVASRLGYSETAAFTHAFVRWRGHPPSRLNRGQSGSVK</sequence>
<dbReference type="Pfam" id="PF12833">
    <property type="entry name" value="HTH_18"/>
    <property type="match status" value="1"/>
</dbReference>
<dbReference type="AlphaFoldDB" id="A0A100VXU0"/>
<dbReference type="GO" id="GO:0003700">
    <property type="term" value="F:DNA-binding transcription factor activity"/>
    <property type="evidence" value="ECO:0007669"/>
    <property type="project" value="InterPro"/>
</dbReference>
<evidence type="ECO:0000256" key="2">
    <source>
        <dbReference type="ARBA" id="ARBA00023125"/>
    </source>
</evidence>
<dbReference type="SMART" id="SM00342">
    <property type="entry name" value="HTH_ARAC"/>
    <property type="match status" value="1"/>
</dbReference>
<dbReference type="InterPro" id="IPR032687">
    <property type="entry name" value="AraC-type_N"/>
</dbReference>
<dbReference type="RefSeq" id="WP_062828721.1">
    <property type="nucleotide sequence ID" value="NZ_BCSX01000021.1"/>
</dbReference>
<dbReference type="InterPro" id="IPR018060">
    <property type="entry name" value="HTH_AraC"/>
</dbReference>
<dbReference type="OrthoDB" id="5241536at2"/>
<dbReference type="STRING" id="146020.RMCB_2087"/>
<organism evidence="5 6">
    <name type="scientific">Mycolicibacterium brisbanense</name>
    <dbReference type="NCBI Taxonomy" id="146020"/>
    <lineage>
        <taxon>Bacteria</taxon>
        <taxon>Bacillati</taxon>
        <taxon>Actinomycetota</taxon>
        <taxon>Actinomycetes</taxon>
        <taxon>Mycobacteriales</taxon>
        <taxon>Mycobacteriaceae</taxon>
        <taxon>Mycolicibacterium</taxon>
    </lineage>
</organism>
<keyword evidence="1" id="KW-0805">Transcription regulation</keyword>
<reference evidence="6" key="1">
    <citation type="journal article" date="2016" name="Genome Announc.">
        <title>Draft Genome Sequences of Five Rapidly Growing Mycobacterium Species, M. thermoresistibile, M. fortuitum subsp. acetamidolyticum, M. canariasense, M. brisbanense, and M. novocastrense.</title>
        <authorList>
            <person name="Katahira K."/>
            <person name="Ogura Y."/>
            <person name="Gotoh Y."/>
            <person name="Hayashi T."/>
        </authorList>
    </citation>
    <scope>NUCLEOTIDE SEQUENCE [LARGE SCALE GENOMIC DNA]</scope>
    <source>
        <strain evidence="6">JCM15654</strain>
    </source>
</reference>
<reference evidence="6" key="2">
    <citation type="submission" date="2016-02" db="EMBL/GenBank/DDBJ databases">
        <title>Draft genome sequence of five rapidly growing Mycobacterium species.</title>
        <authorList>
            <person name="Katahira K."/>
            <person name="Gotou Y."/>
            <person name="Iida K."/>
            <person name="Ogura Y."/>
            <person name="Hayashi T."/>
        </authorList>
    </citation>
    <scope>NUCLEOTIDE SEQUENCE [LARGE SCALE GENOMIC DNA]</scope>
    <source>
        <strain evidence="6">JCM15654</strain>
    </source>
</reference>
<evidence type="ECO:0000256" key="3">
    <source>
        <dbReference type="ARBA" id="ARBA00023163"/>
    </source>
</evidence>
<dbReference type="GO" id="GO:0005829">
    <property type="term" value="C:cytosol"/>
    <property type="evidence" value="ECO:0007669"/>
    <property type="project" value="TreeGrafter"/>
</dbReference>
<protein>
    <submittedName>
        <fullName evidence="5">AraC family transcriptional regulator</fullName>
    </submittedName>
</protein>
<name>A0A100VXU0_9MYCO</name>
<keyword evidence="3" id="KW-0804">Transcription</keyword>
<evidence type="ECO:0000313" key="6">
    <source>
        <dbReference type="Proteomes" id="UP000069620"/>
    </source>
</evidence>
<keyword evidence="2" id="KW-0238">DNA-binding</keyword>
<comment type="caution">
    <text evidence="5">The sequence shown here is derived from an EMBL/GenBank/DDBJ whole genome shotgun (WGS) entry which is preliminary data.</text>
</comment>
<evidence type="ECO:0000256" key="1">
    <source>
        <dbReference type="ARBA" id="ARBA00023015"/>
    </source>
</evidence>
<dbReference type="Proteomes" id="UP000069620">
    <property type="component" value="Unassembled WGS sequence"/>
</dbReference>
<dbReference type="InterPro" id="IPR009057">
    <property type="entry name" value="Homeodomain-like_sf"/>
</dbReference>
<dbReference type="GO" id="GO:0000976">
    <property type="term" value="F:transcription cis-regulatory region binding"/>
    <property type="evidence" value="ECO:0007669"/>
    <property type="project" value="TreeGrafter"/>
</dbReference>
<gene>
    <name evidence="5" type="ORF">RMCB_2087</name>
</gene>
<dbReference type="PANTHER" id="PTHR47894">
    <property type="entry name" value="HTH-TYPE TRANSCRIPTIONAL REGULATOR GADX"/>
    <property type="match status" value="1"/>
</dbReference>